<dbReference type="AlphaFoldDB" id="A0A8J6P1P3"/>
<sequence>MFCQNCGKEFEGNFCPDCGTPVQRAETVDQWKAPVVPEETQTPVMEETEAPSPDLSEPRMQEAKDPAGDPVIEPTYTTGGVTLEPPQMPQGQVPPQIPIGSQTPQQWSYASGQPTQFPGDPTQPIGQQPPKKKHTGLIVGCAVGGGVLILVIVILLVVSFTNSLKDAVQDQMLNGDYDYYEDYSEPDVWEDTEPDVDVNEPIDEGTTSAYPGLPEGDYTVYKSGMYKVGDTMPAGEYLLLANDEWSNSGYYEVTSDTTGELDSIIVNDNFDNRGFVQVEEGTYINLQRCVAIPVDEVPPYEAENGYYPEGTYRVGIDIPAGEYTLSPIDSDISGYYELREDASGDWDKIISNKNFDGEFFLTIKDGQYFTLSLAEIKGE</sequence>
<keyword evidence="2" id="KW-0812">Transmembrane</keyword>
<comment type="caution">
    <text evidence="3">The sequence shown here is derived from an EMBL/GenBank/DDBJ whole genome shotgun (WGS) entry which is preliminary data.</text>
</comment>
<evidence type="ECO:0000256" key="1">
    <source>
        <dbReference type="SAM" id="MobiDB-lite"/>
    </source>
</evidence>
<dbReference type="Proteomes" id="UP000632659">
    <property type="component" value="Unassembled WGS sequence"/>
</dbReference>
<keyword evidence="2" id="KW-1133">Transmembrane helix</keyword>
<feature type="compositionally biased region" description="Basic and acidic residues" evidence="1">
    <location>
        <begin position="56"/>
        <end position="67"/>
    </location>
</feature>
<feature type="region of interest" description="Disordered" evidence="1">
    <location>
        <begin position="39"/>
        <end position="72"/>
    </location>
</feature>
<evidence type="ECO:0000256" key="2">
    <source>
        <dbReference type="SAM" id="Phobius"/>
    </source>
</evidence>
<accession>A0A8J6P1P3</accession>
<reference evidence="3" key="1">
    <citation type="submission" date="2020-08" db="EMBL/GenBank/DDBJ databases">
        <title>Genome public.</title>
        <authorList>
            <person name="Liu C."/>
            <person name="Sun Q."/>
        </authorList>
    </citation>
    <scope>NUCLEOTIDE SEQUENCE</scope>
    <source>
        <strain evidence="3">NSJ-15</strain>
    </source>
</reference>
<gene>
    <name evidence="3" type="ORF">H8702_08485</name>
</gene>
<organism evidence="3 4">
    <name type="scientific">Massiliimalia timonensis</name>
    <dbReference type="NCBI Taxonomy" id="1987501"/>
    <lineage>
        <taxon>Bacteria</taxon>
        <taxon>Bacillati</taxon>
        <taxon>Bacillota</taxon>
        <taxon>Clostridia</taxon>
        <taxon>Eubacteriales</taxon>
        <taxon>Oscillospiraceae</taxon>
        <taxon>Massiliimalia</taxon>
    </lineage>
</organism>
<feature type="transmembrane region" description="Helical" evidence="2">
    <location>
        <begin position="137"/>
        <end position="160"/>
    </location>
</feature>
<proteinExistence type="predicted"/>
<dbReference type="RefSeq" id="WP_154825635.1">
    <property type="nucleotide sequence ID" value="NZ_JACRTL010000004.1"/>
</dbReference>
<dbReference type="EMBL" id="JACRTL010000004">
    <property type="protein sequence ID" value="MBC8611149.1"/>
    <property type="molecule type" value="Genomic_DNA"/>
</dbReference>
<name>A0A8J6P1P3_9FIRM</name>
<evidence type="ECO:0000313" key="4">
    <source>
        <dbReference type="Proteomes" id="UP000632659"/>
    </source>
</evidence>
<keyword evidence="2" id="KW-0472">Membrane</keyword>
<keyword evidence="4" id="KW-1185">Reference proteome</keyword>
<protein>
    <submittedName>
        <fullName evidence="3">Uncharacterized protein</fullName>
    </submittedName>
</protein>
<evidence type="ECO:0000313" key="3">
    <source>
        <dbReference type="EMBL" id="MBC8611149.1"/>
    </source>
</evidence>